<protein>
    <submittedName>
        <fullName evidence="1">Uncharacterized protein</fullName>
    </submittedName>
</protein>
<dbReference type="Proteomes" id="UP000775547">
    <property type="component" value="Unassembled WGS sequence"/>
</dbReference>
<sequence length="178" mass="19373">MPEEQLASLESSMSTLLTTSQSTATALVHVLALVDLISLTESIPAASTMVQVTTAAIALSTDLANLPTFLESYKVQVIADAKVKTKARLCPTVISCLCPSLPPIYDGAHGTGHDFIKTCNLYVGLCPKQFPNNYISISWALTFMQQGQVAKFVAHIFQFDGIKKLFQDWDHFVSTFAN</sequence>
<gene>
    <name evidence="1" type="ORF">DXG03_009292</name>
</gene>
<name>A0A9P7FXE1_9AGAR</name>
<keyword evidence="2" id="KW-1185">Reference proteome</keyword>
<reference evidence="1" key="1">
    <citation type="submission" date="2020-07" db="EMBL/GenBank/DDBJ databases">
        <authorList>
            <person name="Nieuwenhuis M."/>
            <person name="Van De Peppel L.J.J."/>
        </authorList>
    </citation>
    <scope>NUCLEOTIDE SEQUENCE</scope>
    <source>
        <strain evidence="1">AP01</strain>
        <tissue evidence="1">Mycelium</tissue>
    </source>
</reference>
<evidence type="ECO:0000313" key="1">
    <source>
        <dbReference type="EMBL" id="KAG5640307.1"/>
    </source>
</evidence>
<dbReference type="EMBL" id="JABCKV010000873">
    <property type="protein sequence ID" value="KAG5640307.1"/>
    <property type="molecule type" value="Genomic_DNA"/>
</dbReference>
<proteinExistence type="predicted"/>
<accession>A0A9P7FXE1</accession>
<feature type="non-terminal residue" evidence="1">
    <location>
        <position position="178"/>
    </location>
</feature>
<organism evidence="1 2">
    <name type="scientific">Asterophora parasitica</name>
    <dbReference type="NCBI Taxonomy" id="117018"/>
    <lineage>
        <taxon>Eukaryota</taxon>
        <taxon>Fungi</taxon>
        <taxon>Dikarya</taxon>
        <taxon>Basidiomycota</taxon>
        <taxon>Agaricomycotina</taxon>
        <taxon>Agaricomycetes</taxon>
        <taxon>Agaricomycetidae</taxon>
        <taxon>Agaricales</taxon>
        <taxon>Tricholomatineae</taxon>
        <taxon>Lyophyllaceae</taxon>
        <taxon>Asterophora</taxon>
    </lineage>
</organism>
<reference evidence="1" key="2">
    <citation type="submission" date="2021-10" db="EMBL/GenBank/DDBJ databases">
        <title>Phylogenomics reveals ancestral predisposition of the termite-cultivated fungus Termitomyces towards a domesticated lifestyle.</title>
        <authorList>
            <person name="Auxier B."/>
            <person name="Grum-Grzhimaylo A."/>
            <person name="Cardenas M.E."/>
            <person name="Lodge J.D."/>
            <person name="Laessoe T."/>
            <person name="Pedersen O."/>
            <person name="Smith M.E."/>
            <person name="Kuyper T.W."/>
            <person name="Franco-Molano E.A."/>
            <person name="Baroni T.J."/>
            <person name="Aanen D.K."/>
        </authorList>
    </citation>
    <scope>NUCLEOTIDE SEQUENCE</scope>
    <source>
        <strain evidence="1">AP01</strain>
        <tissue evidence="1">Mycelium</tissue>
    </source>
</reference>
<evidence type="ECO:0000313" key="2">
    <source>
        <dbReference type="Proteomes" id="UP000775547"/>
    </source>
</evidence>
<dbReference type="AlphaFoldDB" id="A0A9P7FXE1"/>
<comment type="caution">
    <text evidence="1">The sequence shown here is derived from an EMBL/GenBank/DDBJ whole genome shotgun (WGS) entry which is preliminary data.</text>
</comment>